<comment type="caution">
    <text evidence="2">The sequence shown here is derived from an EMBL/GenBank/DDBJ whole genome shotgun (WGS) entry which is preliminary data.</text>
</comment>
<evidence type="ECO:0000259" key="1">
    <source>
        <dbReference type="PROSITE" id="PS51819"/>
    </source>
</evidence>
<dbReference type="PROSITE" id="PS51819">
    <property type="entry name" value="VOC"/>
    <property type="match status" value="1"/>
</dbReference>
<feature type="domain" description="VOC" evidence="1">
    <location>
        <begin position="4"/>
        <end position="135"/>
    </location>
</feature>
<accession>A0A2I2GKD6</accession>
<dbReference type="SUPFAM" id="SSF54593">
    <property type="entry name" value="Glyoxalase/Bleomycin resistance protein/Dihydroxybiphenyl dioxygenase"/>
    <property type="match status" value="1"/>
</dbReference>
<dbReference type="InterPro" id="IPR029068">
    <property type="entry name" value="Glyas_Bleomycin-R_OHBP_Dase"/>
</dbReference>
<name>A0A2I2GKD6_9EURO</name>
<dbReference type="Proteomes" id="UP000234275">
    <property type="component" value="Unassembled WGS sequence"/>
</dbReference>
<dbReference type="InterPro" id="IPR037523">
    <property type="entry name" value="VOC_core"/>
</dbReference>
<evidence type="ECO:0000313" key="3">
    <source>
        <dbReference type="Proteomes" id="UP000234275"/>
    </source>
</evidence>
<reference evidence="2 3" key="1">
    <citation type="submission" date="2016-12" db="EMBL/GenBank/DDBJ databases">
        <title>The genomes of Aspergillus section Nigri reveals drivers in fungal speciation.</title>
        <authorList>
            <consortium name="DOE Joint Genome Institute"/>
            <person name="Vesth T.C."/>
            <person name="Nybo J."/>
            <person name="Theobald S."/>
            <person name="Brandl J."/>
            <person name="Frisvad J.C."/>
            <person name="Nielsen K.F."/>
            <person name="Lyhne E.K."/>
            <person name="Kogle M.E."/>
            <person name="Kuo A."/>
            <person name="Riley R."/>
            <person name="Clum A."/>
            <person name="Nolan M."/>
            <person name="Lipzen A."/>
            <person name="Salamov A."/>
            <person name="Henrissat B."/>
            <person name="Wiebenga A."/>
            <person name="De Vries R.P."/>
            <person name="Grigoriev I.V."/>
            <person name="Mortensen U.H."/>
            <person name="Andersen M.R."/>
            <person name="Baker S.E."/>
        </authorList>
    </citation>
    <scope>NUCLEOTIDE SEQUENCE [LARGE SCALE GENOMIC DNA]</scope>
    <source>
        <strain evidence="2 3">IBT 23096</strain>
    </source>
</reference>
<keyword evidence="3" id="KW-1185">Reference proteome</keyword>
<dbReference type="Pfam" id="PF00903">
    <property type="entry name" value="Glyoxalase"/>
    <property type="match status" value="1"/>
</dbReference>
<dbReference type="PANTHER" id="PTHR39175">
    <property type="entry name" value="FAMILY PROTEIN, PUTATIVE (AFU_ORTHOLOGUE AFUA_3G15060)-RELATED"/>
    <property type="match status" value="1"/>
</dbReference>
<evidence type="ECO:0000313" key="2">
    <source>
        <dbReference type="EMBL" id="PLB53317.1"/>
    </source>
</evidence>
<protein>
    <submittedName>
        <fullName evidence="2">Putative glyoxalase family protein</fullName>
    </submittedName>
</protein>
<organism evidence="2 3">
    <name type="scientific">Aspergillus steynii IBT 23096</name>
    <dbReference type="NCBI Taxonomy" id="1392250"/>
    <lineage>
        <taxon>Eukaryota</taxon>
        <taxon>Fungi</taxon>
        <taxon>Dikarya</taxon>
        <taxon>Ascomycota</taxon>
        <taxon>Pezizomycotina</taxon>
        <taxon>Eurotiomycetes</taxon>
        <taxon>Eurotiomycetidae</taxon>
        <taxon>Eurotiales</taxon>
        <taxon>Aspergillaceae</taxon>
        <taxon>Aspergillus</taxon>
        <taxon>Aspergillus subgen. Circumdati</taxon>
    </lineage>
</organism>
<dbReference type="AlphaFoldDB" id="A0A2I2GKD6"/>
<gene>
    <name evidence="2" type="ORF">P170DRAFT_463053</name>
</gene>
<dbReference type="Gene3D" id="3.10.180.10">
    <property type="entry name" value="2,3-Dihydroxybiphenyl 1,2-Dioxygenase, domain 1"/>
    <property type="match status" value="1"/>
</dbReference>
<dbReference type="RefSeq" id="XP_024708619.1">
    <property type="nucleotide sequence ID" value="XM_024852135.1"/>
</dbReference>
<dbReference type="GeneID" id="36559833"/>
<proteinExistence type="predicted"/>
<dbReference type="PANTHER" id="PTHR39175:SF1">
    <property type="entry name" value="FAMILY PROTEIN, PUTATIVE (AFU_ORTHOLOGUE AFUA_3G15060)-RELATED"/>
    <property type="match status" value="1"/>
</dbReference>
<dbReference type="OrthoDB" id="3340372at2759"/>
<dbReference type="EMBL" id="MSFO01000002">
    <property type="protein sequence ID" value="PLB53317.1"/>
    <property type="molecule type" value="Genomic_DNA"/>
</dbReference>
<dbReference type="VEuPathDB" id="FungiDB:P170DRAFT_463053"/>
<sequence>MIAGLAHVNLLVPPGTLEEANLFYTGTLGLTAVPVPPLQRETTAWFNIADGGQQIHIAFGDNEPDSSRHPCFRVGSLEELHALKQRIYEHHVRGGKAAPMAADKPGGDISGEMGVEYPTRFFARDYAGNRLEFSL</sequence>
<dbReference type="InterPro" id="IPR004360">
    <property type="entry name" value="Glyas_Fos-R_dOase_dom"/>
</dbReference>